<dbReference type="Gene3D" id="2.60.40.1180">
    <property type="entry name" value="Golgi alpha-mannosidase II"/>
    <property type="match status" value="1"/>
</dbReference>
<dbReference type="EMBL" id="CAUOFW020004547">
    <property type="protein sequence ID" value="CAK9166159.1"/>
    <property type="molecule type" value="Genomic_DNA"/>
</dbReference>
<feature type="transmembrane region" description="Helical" evidence="1">
    <location>
        <begin position="16"/>
        <end position="38"/>
    </location>
</feature>
<proteinExistence type="predicted"/>
<dbReference type="Proteomes" id="UP001642360">
    <property type="component" value="Unassembled WGS sequence"/>
</dbReference>
<dbReference type="AlphaFoldDB" id="A0ABC8T9R2"/>
<reference evidence="2 3" key="1">
    <citation type="submission" date="2024-02" db="EMBL/GenBank/DDBJ databases">
        <authorList>
            <person name="Vignale AGUSTIN F."/>
            <person name="Sosa J E."/>
            <person name="Modenutti C."/>
        </authorList>
    </citation>
    <scope>NUCLEOTIDE SEQUENCE [LARGE SCALE GENOMIC DNA]</scope>
</reference>
<protein>
    <submittedName>
        <fullName evidence="2">Uncharacterized protein</fullName>
    </submittedName>
</protein>
<keyword evidence="1" id="KW-0812">Transmembrane</keyword>
<sequence>MLSVGTQQQTFSRQNIMSFIILIFSFVSYFCPLLNISYCPSSEIDLAQGKNLIVVVYNALGWERDDVIRIPVSPAILFLV</sequence>
<keyword evidence="3" id="KW-1185">Reference proteome</keyword>
<keyword evidence="1" id="KW-0472">Membrane</keyword>
<comment type="caution">
    <text evidence="2">The sequence shown here is derived from an EMBL/GenBank/DDBJ whole genome shotgun (WGS) entry which is preliminary data.</text>
</comment>
<dbReference type="InterPro" id="IPR011013">
    <property type="entry name" value="Gal_mutarotase_sf_dom"/>
</dbReference>
<evidence type="ECO:0000313" key="3">
    <source>
        <dbReference type="Proteomes" id="UP001642360"/>
    </source>
</evidence>
<evidence type="ECO:0000256" key="1">
    <source>
        <dbReference type="SAM" id="Phobius"/>
    </source>
</evidence>
<dbReference type="SUPFAM" id="SSF74650">
    <property type="entry name" value="Galactose mutarotase-like"/>
    <property type="match status" value="1"/>
</dbReference>
<gene>
    <name evidence="2" type="ORF">ILEXP_LOCUS35368</name>
</gene>
<keyword evidence="1" id="KW-1133">Transmembrane helix</keyword>
<evidence type="ECO:0000313" key="2">
    <source>
        <dbReference type="EMBL" id="CAK9166159.1"/>
    </source>
</evidence>
<dbReference type="InterPro" id="IPR013780">
    <property type="entry name" value="Glyco_hydro_b"/>
</dbReference>
<name>A0ABC8T9R2_9AQUA</name>
<organism evidence="2 3">
    <name type="scientific">Ilex paraguariensis</name>
    <name type="common">yerba mate</name>
    <dbReference type="NCBI Taxonomy" id="185542"/>
    <lineage>
        <taxon>Eukaryota</taxon>
        <taxon>Viridiplantae</taxon>
        <taxon>Streptophyta</taxon>
        <taxon>Embryophyta</taxon>
        <taxon>Tracheophyta</taxon>
        <taxon>Spermatophyta</taxon>
        <taxon>Magnoliopsida</taxon>
        <taxon>eudicotyledons</taxon>
        <taxon>Gunneridae</taxon>
        <taxon>Pentapetalae</taxon>
        <taxon>asterids</taxon>
        <taxon>campanulids</taxon>
        <taxon>Aquifoliales</taxon>
        <taxon>Aquifoliaceae</taxon>
        <taxon>Ilex</taxon>
    </lineage>
</organism>
<accession>A0ABC8T9R2</accession>